<evidence type="ECO:0000313" key="1">
    <source>
        <dbReference type="EMBL" id="AXI97503.1"/>
    </source>
</evidence>
<dbReference type="AlphaFoldDB" id="A0A345UAL7"/>
<gene>
    <name evidence="1" type="primary">ycf91</name>
</gene>
<dbReference type="EMBL" id="MH396016">
    <property type="protein sequence ID" value="AXI97503.1"/>
    <property type="molecule type" value="Genomic_DNA"/>
</dbReference>
<proteinExistence type="predicted"/>
<reference evidence="1" key="1">
    <citation type="submission" date="2018-05" db="EMBL/GenBank/DDBJ databases">
        <title>Organellar genomes of Gracilariaceae.</title>
        <authorList>
            <person name="Iha C."/>
            <person name="Oliveira M.C."/>
        </authorList>
    </citation>
    <scope>NUCLEOTIDE SEQUENCE</scope>
</reference>
<organism evidence="1">
    <name type="scientific">Melanthalia intermedia</name>
    <dbReference type="NCBI Taxonomy" id="172989"/>
    <lineage>
        <taxon>Eukaryota</taxon>
        <taxon>Rhodophyta</taxon>
        <taxon>Florideophyceae</taxon>
        <taxon>Rhodymeniophycidae</taxon>
        <taxon>Gracilariales</taxon>
        <taxon>Gracilariaceae</taxon>
        <taxon>Melanthalia</taxon>
    </lineage>
</organism>
<name>A0A345UAL7_9FLOR</name>
<sequence>MISMKSLFFDCDQTVFNYLSNFSKKQVSHSCCLIFVLDFRLALNTFKLYMIR</sequence>
<accession>A0A345UAL7</accession>
<keyword evidence="1" id="KW-0934">Plastid</keyword>
<keyword evidence="1" id="KW-0150">Chloroplast</keyword>
<protein>
    <submittedName>
        <fullName evidence="1">Uncharacterized protein</fullName>
    </submittedName>
</protein>
<geneLocation type="chloroplast" evidence="1"/>
<dbReference type="RefSeq" id="YP_009511626.1">
    <property type="nucleotide sequence ID" value="NC_039145.1"/>
</dbReference>
<dbReference type="GeneID" id="37624182"/>